<keyword evidence="5" id="KW-0862">Zinc</keyword>
<evidence type="ECO:0000256" key="1">
    <source>
        <dbReference type="ARBA" id="ARBA00005061"/>
    </source>
</evidence>
<reference evidence="11" key="1">
    <citation type="journal article" date="2015" name="Nature">
        <title>Complex archaea that bridge the gap between prokaryotes and eukaryotes.</title>
        <authorList>
            <person name="Spang A."/>
            <person name="Saw J.H."/>
            <person name="Jorgensen S.L."/>
            <person name="Zaremba-Niedzwiedzka K."/>
            <person name="Martijn J."/>
            <person name="Lind A.E."/>
            <person name="van Eijk R."/>
            <person name="Schleper C."/>
            <person name="Guy L."/>
            <person name="Ettema T.J."/>
        </authorList>
    </citation>
    <scope>NUCLEOTIDE SEQUENCE</scope>
</reference>
<dbReference type="GO" id="GO:0046872">
    <property type="term" value="F:metal ion binding"/>
    <property type="evidence" value="ECO:0007669"/>
    <property type="project" value="UniProtKB-KW"/>
</dbReference>
<dbReference type="SUPFAM" id="SSF52402">
    <property type="entry name" value="Adenine nucleotide alpha hydrolases-like"/>
    <property type="match status" value="1"/>
</dbReference>
<dbReference type="PANTHER" id="PTHR42914">
    <property type="entry name" value="7-CYANO-7-DEAZAGUANINE SYNTHASE"/>
    <property type="match status" value="1"/>
</dbReference>
<comment type="similarity">
    <text evidence="7">Belongs to the QueC family.</text>
</comment>
<dbReference type="InterPro" id="IPR014729">
    <property type="entry name" value="Rossmann-like_a/b/a_fold"/>
</dbReference>
<dbReference type="Gene3D" id="3.40.50.620">
    <property type="entry name" value="HUPs"/>
    <property type="match status" value="1"/>
</dbReference>
<protein>
    <recommendedName>
        <fullName evidence="8">7-cyano-7-deazaguanine synthase</fullName>
        <ecNumber evidence="8">6.3.4.20</ecNumber>
    </recommendedName>
</protein>
<dbReference type="InterPro" id="IPR018317">
    <property type="entry name" value="QueC"/>
</dbReference>
<keyword evidence="2" id="KW-0436">Ligase</keyword>
<evidence type="ECO:0000256" key="6">
    <source>
        <dbReference type="ARBA" id="ARBA00022840"/>
    </source>
</evidence>
<dbReference type="GO" id="GO:0005524">
    <property type="term" value="F:ATP binding"/>
    <property type="evidence" value="ECO:0007669"/>
    <property type="project" value="UniProtKB-KW"/>
</dbReference>
<comment type="caution">
    <text evidence="11">The sequence shown here is derived from an EMBL/GenBank/DDBJ whole genome shotgun (WGS) entry which is preliminary data.</text>
</comment>
<sequence length="302" mass="32635">GPRHPLQHVAGRTRRTHRRDDFGADSHAPYSRADAENYNAASAARVRWAFPVSFTRPSRSDTLGRVSEDSDKTAVVLLSGGLDSATALAIARQDGFACHAISFDYGQRHRFELDAARRVARALGAVQHRIVKIDLSAQGGFGRSALTDEIEVPKDRDLSRPDRDIPATYVPARNTIFLSIALSYAEVIGAFDIYIGVNAVDYSGYPDCRGEFIAAFEALANLATAAAVEGEEKFRIRAPLIDMTKGQIIRTGLGLGVDYALTHSCYDPAPGGAACGCCEACRIRLDGFAAADAKDPVRYAKE</sequence>
<dbReference type="AlphaFoldDB" id="A0A0F8ZCA4"/>
<evidence type="ECO:0000256" key="9">
    <source>
        <dbReference type="ARBA" id="ARBA00047890"/>
    </source>
</evidence>
<evidence type="ECO:0000256" key="3">
    <source>
        <dbReference type="ARBA" id="ARBA00022723"/>
    </source>
</evidence>
<dbReference type="PANTHER" id="PTHR42914:SF1">
    <property type="entry name" value="7-CYANO-7-DEAZAGUANINE SYNTHASE"/>
    <property type="match status" value="1"/>
</dbReference>
<feature type="non-terminal residue" evidence="11">
    <location>
        <position position="1"/>
    </location>
</feature>
<evidence type="ECO:0000313" key="11">
    <source>
        <dbReference type="EMBL" id="KKK91358.1"/>
    </source>
</evidence>
<keyword evidence="6" id="KW-0067">ATP-binding</keyword>
<dbReference type="NCBIfam" id="TIGR00364">
    <property type="entry name" value="7-cyano-7-deazaguanine synthase QueC"/>
    <property type="match status" value="1"/>
</dbReference>
<evidence type="ECO:0000256" key="7">
    <source>
        <dbReference type="ARBA" id="ARBA00037993"/>
    </source>
</evidence>
<proteinExistence type="inferred from homology"/>
<accession>A0A0F8ZCA4</accession>
<organism evidence="11">
    <name type="scientific">marine sediment metagenome</name>
    <dbReference type="NCBI Taxonomy" id="412755"/>
    <lineage>
        <taxon>unclassified sequences</taxon>
        <taxon>metagenomes</taxon>
        <taxon>ecological metagenomes</taxon>
    </lineage>
</organism>
<dbReference type="EMBL" id="LAZR01048693">
    <property type="protein sequence ID" value="KKK91358.1"/>
    <property type="molecule type" value="Genomic_DNA"/>
</dbReference>
<gene>
    <name evidence="11" type="ORF">LCGC14_2713760</name>
</gene>
<evidence type="ECO:0000256" key="2">
    <source>
        <dbReference type="ARBA" id="ARBA00022598"/>
    </source>
</evidence>
<feature type="compositionally biased region" description="Basic residues" evidence="10">
    <location>
        <begin position="1"/>
        <end position="17"/>
    </location>
</feature>
<dbReference type="Pfam" id="PF06508">
    <property type="entry name" value="QueC"/>
    <property type="match status" value="1"/>
</dbReference>
<name>A0A0F8ZCA4_9ZZZZ</name>
<dbReference type="GO" id="GO:0016874">
    <property type="term" value="F:ligase activity"/>
    <property type="evidence" value="ECO:0007669"/>
    <property type="project" value="UniProtKB-KW"/>
</dbReference>
<evidence type="ECO:0000256" key="10">
    <source>
        <dbReference type="SAM" id="MobiDB-lite"/>
    </source>
</evidence>
<evidence type="ECO:0000256" key="8">
    <source>
        <dbReference type="ARBA" id="ARBA00039149"/>
    </source>
</evidence>
<comment type="pathway">
    <text evidence="1">Purine metabolism; 7-cyano-7-deazaguanine biosynthesis.</text>
</comment>
<dbReference type="CDD" id="cd01995">
    <property type="entry name" value="QueC-like"/>
    <property type="match status" value="1"/>
</dbReference>
<comment type="catalytic activity">
    <reaction evidence="9">
        <text>7-carboxy-7-carbaguanine + NH4(+) + 2 ATP = 7-cyano-7-carbaguanine + 2 AMP + 2 diphosphate + 2 H(+)</text>
        <dbReference type="Rhea" id="RHEA:27982"/>
        <dbReference type="ChEBI" id="CHEBI:15378"/>
        <dbReference type="ChEBI" id="CHEBI:28938"/>
        <dbReference type="ChEBI" id="CHEBI:30616"/>
        <dbReference type="ChEBI" id="CHEBI:33019"/>
        <dbReference type="ChEBI" id="CHEBI:45075"/>
        <dbReference type="ChEBI" id="CHEBI:61036"/>
        <dbReference type="ChEBI" id="CHEBI:456215"/>
        <dbReference type="EC" id="6.3.4.20"/>
    </reaction>
</comment>
<evidence type="ECO:0000256" key="4">
    <source>
        <dbReference type="ARBA" id="ARBA00022741"/>
    </source>
</evidence>
<keyword evidence="4" id="KW-0547">Nucleotide-binding</keyword>
<dbReference type="HAMAP" id="MF_01633">
    <property type="entry name" value="QueC"/>
    <property type="match status" value="1"/>
</dbReference>
<keyword evidence="3" id="KW-0479">Metal-binding</keyword>
<feature type="region of interest" description="Disordered" evidence="10">
    <location>
        <begin position="1"/>
        <end position="29"/>
    </location>
</feature>
<evidence type="ECO:0000256" key="5">
    <source>
        <dbReference type="ARBA" id="ARBA00022833"/>
    </source>
</evidence>
<dbReference type="EC" id="6.3.4.20" evidence="8"/>